<proteinExistence type="predicted"/>
<accession>A0A560IKJ0</accession>
<dbReference type="SUPFAM" id="SSF52540">
    <property type="entry name" value="P-loop containing nucleoside triphosphate hydrolases"/>
    <property type="match status" value="1"/>
</dbReference>
<evidence type="ECO:0000313" key="3">
    <source>
        <dbReference type="Proteomes" id="UP000318050"/>
    </source>
</evidence>
<evidence type="ECO:0000259" key="1">
    <source>
        <dbReference type="Pfam" id="PF13401"/>
    </source>
</evidence>
<dbReference type="OrthoDB" id="9797061at2"/>
<evidence type="ECO:0000313" key="2">
    <source>
        <dbReference type="EMBL" id="TWB58715.1"/>
    </source>
</evidence>
<name>A0A560IKJ0_9PROT</name>
<dbReference type="Proteomes" id="UP000318050">
    <property type="component" value="Unassembled WGS sequence"/>
</dbReference>
<dbReference type="InterPro" id="IPR049945">
    <property type="entry name" value="AAA_22"/>
</dbReference>
<dbReference type="Pfam" id="PF13401">
    <property type="entry name" value="AAA_22"/>
    <property type="match status" value="1"/>
</dbReference>
<gene>
    <name evidence="2" type="ORF">FBZ92_109208</name>
</gene>
<feature type="domain" description="ORC1/DEAH AAA+ ATPase" evidence="1">
    <location>
        <begin position="39"/>
        <end position="151"/>
    </location>
</feature>
<sequence>MTQASETVNTVATIAPLRNVMAFTELVDRVMNRTPGLPGMATFHGPSGYGKTFSAIYAANKHKAYHVQMKSVWTRKKLCQSILQSMGILPAATIPDMMDQIGEQLALSRRPLIIDEADYLLSKGMVEVARDIYESSQGAIILIGEEQLPTKLKAIERVHGRMLDWVPAEEATLGDAGHLARLYCPGVEVAPDLLSALYDASAKSIRRIVVNLDRVREAAQLKDLSTIGLGQYGSEFFTGAVPGARRAA</sequence>
<protein>
    <submittedName>
        <fullName evidence="2">AAA domain-containing protein</fullName>
    </submittedName>
</protein>
<dbReference type="Gene3D" id="3.40.50.300">
    <property type="entry name" value="P-loop containing nucleotide triphosphate hydrolases"/>
    <property type="match status" value="1"/>
</dbReference>
<dbReference type="GO" id="GO:0016887">
    <property type="term" value="F:ATP hydrolysis activity"/>
    <property type="evidence" value="ECO:0007669"/>
    <property type="project" value="InterPro"/>
</dbReference>
<comment type="caution">
    <text evidence="2">The sequence shown here is derived from an EMBL/GenBank/DDBJ whole genome shotgun (WGS) entry which is preliminary data.</text>
</comment>
<reference evidence="2 3" key="1">
    <citation type="submission" date="2019-06" db="EMBL/GenBank/DDBJ databases">
        <title>Genomic Encyclopedia of Type Strains, Phase IV (KMG-V): Genome sequencing to study the core and pangenomes of soil and plant-associated prokaryotes.</title>
        <authorList>
            <person name="Whitman W."/>
        </authorList>
    </citation>
    <scope>NUCLEOTIDE SEQUENCE [LARGE SCALE GENOMIC DNA]</scope>
    <source>
        <strain evidence="2 3">BR 11140</strain>
    </source>
</reference>
<organism evidence="2 3">
    <name type="scientific">Nitrospirillum amazonense</name>
    <dbReference type="NCBI Taxonomy" id="28077"/>
    <lineage>
        <taxon>Bacteria</taxon>
        <taxon>Pseudomonadati</taxon>
        <taxon>Pseudomonadota</taxon>
        <taxon>Alphaproteobacteria</taxon>
        <taxon>Rhodospirillales</taxon>
        <taxon>Azospirillaceae</taxon>
        <taxon>Nitrospirillum</taxon>
    </lineage>
</organism>
<dbReference type="EMBL" id="VITT01000009">
    <property type="protein sequence ID" value="TWB58715.1"/>
    <property type="molecule type" value="Genomic_DNA"/>
</dbReference>
<dbReference type="AlphaFoldDB" id="A0A560IKJ0"/>
<dbReference type="InterPro" id="IPR027417">
    <property type="entry name" value="P-loop_NTPase"/>
</dbReference>